<proteinExistence type="predicted"/>
<feature type="signal peptide" evidence="1">
    <location>
        <begin position="1"/>
        <end position="21"/>
    </location>
</feature>
<dbReference type="EMBL" id="CP081294">
    <property type="protein sequence ID" value="QZD94583.1"/>
    <property type="molecule type" value="Genomic_DNA"/>
</dbReference>
<protein>
    <recommendedName>
        <fullName evidence="4">Lipoprotein</fullName>
    </recommendedName>
</protein>
<organism evidence="2 3">
    <name type="scientific">Qipengyuania gelatinilytica</name>
    <dbReference type="NCBI Taxonomy" id="2867231"/>
    <lineage>
        <taxon>Bacteria</taxon>
        <taxon>Pseudomonadati</taxon>
        <taxon>Pseudomonadota</taxon>
        <taxon>Alphaproteobacteria</taxon>
        <taxon>Sphingomonadales</taxon>
        <taxon>Erythrobacteraceae</taxon>
        <taxon>Qipengyuania</taxon>
    </lineage>
</organism>
<dbReference type="Proteomes" id="UP000824321">
    <property type="component" value="Chromosome"/>
</dbReference>
<dbReference type="PROSITE" id="PS51257">
    <property type="entry name" value="PROKAR_LIPOPROTEIN"/>
    <property type="match status" value="1"/>
</dbReference>
<evidence type="ECO:0000313" key="3">
    <source>
        <dbReference type="Proteomes" id="UP000824321"/>
    </source>
</evidence>
<keyword evidence="3" id="KW-1185">Reference proteome</keyword>
<accession>A0ABX9A004</accession>
<name>A0ABX9A004_9SPHN</name>
<feature type="chain" id="PRO_5046838500" description="Lipoprotein" evidence="1">
    <location>
        <begin position="22"/>
        <end position="134"/>
    </location>
</feature>
<reference evidence="2 3" key="1">
    <citation type="submission" date="2021-08" db="EMBL/GenBank/DDBJ databases">
        <title>Comparative Genomics Analysis of the Genus Qipengyuania Reveals Extensive Genetic Diversity and Metabolic Versatility, Including the Description of Fifteen Novel Species.</title>
        <authorList>
            <person name="Liu Y."/>
        </authorList>
    </citation>
    <scope>NUCLEOTIDE SEQUENCE [LARGE SCALE GENOMIC DNA]</scope>
    <source>
        <strain evidence="2 3">1NDH1</strain>
    </source>
</reference>
<sequence length="134" mass="13732">MRTLASIALPFVLIACSGQQAEEPVVEETVAAVEEPAVTAANGIEPGKYEVSWEDGTASVMETRADGTYTATAPDGTVINGTWVVTDGKSCFTPEGGDGVCWTEGATGEGGSFTANFDEGVTVTVTPRVVAPAE</sequence>
<gene>
    <name evidence="2" type="ORF">K3136_10840</name>
</gene>
<keyword evidence="1" id="KW-0732">Signal</keyword>
<evidence type="ECO:0000313" key="2">
    <source>
        <dbReference type="EMBL" id="QZD94583.1"/>
    </source>
</evidence>
<evidence type="ECO:0008006" key="4">
    <source>
        <dbReference type="Google" id="ProtNLM"/>
    </source>
</evidence>
<dbReference type="RefSeq" id="WP_221430328.1">
    <property type="nucleotide sequence ID" value="NZ_CP081294.1"/>
</dbReference>
<evidence type="ECO:0000256" key="1">
    <source>
        <dbReference type="SAM" id="SignalP"/>
    </source>
</evidence>